<dbReference type="EMBL" id="VSWD01000007">
    <property type="protein sequence ID" value="KAK3098141.1"/>
    <property type="molecule type" value="Genomic_DNA"/>
</dbReference>
<name>A0AA88Y5P0_PINIB</name>
<evidence type="ECO:0000313" key="11">
    <source>
        <dbReference type="EMBL" id="KAK3098141.1"/>
    </source>
</evidence>
<dbReference type="InterPro" id="IPR011032">
    <property type="entry name" value="GroES-like_sf"/>
</dbReference>
<gene>
    <name evidence="11" type="ORF">FSP39_016553</name>
</gene>
<dbReference type="InterPro" id="IPR013154">
    <property type="entry name" value="ADH-like_N"/>
</dbReference>
<evidence type="ECO:0000256" key="3">
    <source>
        <dbReference type="ARBA" id="ARBA00022723"/>
    </source>
</evidence>
<comment type="cofactor">
    <cofactor evidence="1 9">
        <name>Zn(2+)</name>
        <dbReference type="ChEBI" id="CHEBI:29105"/>
    </cofactor>
</comment>
<proteinExistence type="inferred from homology"/>
<dbReference type="InterPro" id="IPR036291">
    <property type="entry name" value="NAD(P)-bd_dom_sf"/>
</dbReference>
<dbReference type="AlphaFoldDB" id="A0AA88Y5P0"/>
<evidence type="ECO:0000256" key="8">
    <source>
        <dbReference type="ARBA" id="ARBA00032485"/>
    </source>
</evidence>
<organism evidence="11 12">
    <name type="scientific">Pinctada imbricata</name>
    <name type="common">Atlantic pearl-oyster</name>
    <name type="synonym">Pinctada martensii</name>
    <dbReference type="NCBI Taxonomy" id="66713"/>
    <lineage>
        <taxon>Eukaryota</taxon>
        <taxon>Metazoa</taxon>
        <taxon>Spiralia</taxon>
        <taxon>Lophotrochozoa</taxon>
        <taxon>Mollusca</taxon>
        <taxon>Bivalvia</taxon>
        <taxon>Autobranchia</taxon>
        <taxon>Pteriomorphia</taxon>
        <taxon>Pterioida</taxon>
        <taxon>Pterioidea</taxon>
        <taxon>Pteriidae</taxon>
        <taxon>Pinctada</taxon>
    </lineage>
</organism>
<comment type="caution">
    <text evidence="11">The sequence shown here is derived from an EMBL/GenBank/DDBJ whole genome shotgun (WGS) entry which is preliminary data.</text>
</comment>
<evidence type="ECO:0000256" key="2">
    <source>
        <dbReference type="ARBA" id="ARBA00008072"/>
    </source>
</evidence>
<dbReference type="GO" id="GO:0008270">
    <property type="term" value="F:zinc ion binding"/>
    <property type="evidence" value="ECO:0007669"/>
    <property type="project" value="InterPro"/>
</dbReference>
<evidence type="ECO:0000256" key="7">
    <source>
        <dbReference type="ARBA" id="ARBA00026132"/>
    </source>
</evidence>
<evidence type="ECO:0000256" key="4">
    <source>
        <dbReference type="ARBA" id="ARBA00022833"/>
    </source>
</evidence>
<dbReference type="InterPro" id="IPR020843">
    <property type="entry name" value="ER"/>
</dbReference>
<dbReference type="PROSITE" id="PS00059">
    <property type="entry name" value="ADH_ZINC"/>
    <property type="match status" value="1"/>
</dbReference>
<reference evidence="11" key="1">
    <citation type="submission" date="2019-08" db="EMBL/GenBank/DDBJ databases">
        <title>The improved chromosome-level genome for the pearl oyster Pinctada fucata martensii using PacBio sequencing and Hi-C.</title>
        <authorList>
            <person name="Zheng Z."/>
        </authorList>
    </citation>
    <scope>NUCLEOTIDE SEQUENCE</scope>
    <source>
        <strain evidence="11">ZZ-2019</strain>
        <tissue evidence="11">Adductor muscle</tissue>
    </source>
</reference>
<keyword evidence="4 9" id="KW-0862">Zinc</keyword>
<keyword evidence="5" id="KW-0560">Oxidoreductase</keyword>
<dbReference type="FunFam" id="3.40.50.720:FF:000068">
    <property type="entry name" value="Sorbitol dehydrogenase"/>
    <property type="match status" value="1"/>
</dbReference>
<dbReference type="Pfam" id="PF00107">
    <property type="entry name" value="ADH_zinc_N"/>
    <property type="match status" value="1"/>
</dbReference>
<evidence type="ECO:0000256" key="5">
    <source>
        <dbReference type="ARBA" id="ARBA00023002"/>
    </source>
</evidence>
<keyword evidence="3 9" id="KW-0479">Metal-binding</keyword>
<dbReference type="GO" id="GO:0016491">
    <property type="term" value="F:oxidoreductase activity"/>
    <property type="evidence" value="ECO:0007669"/>
    <property type="project" value="UniProtKB-KW"/>
</dbReference>
<dbReference type="SMART" id="SM00829">
    <property type="entry name" value="PKS_ER"/>
    <property type="match status" value="1"/>
</dbReference>
<dbReference type="InterPro" id="IPR002328">
    <property type="entry name" value="ADH_Zn_CS"/>
</dbReference>
<dbReference type="InterPro" id="IPR013149">
    <property type="entry name" value="ADH-like_C"/>
</dbReference>
<evidence type="ECO:0000256" key="9">
    <source>
        <dbReference type="RuleBase" id="RU361277"/>
    </source>
</evidence>
<dbReference type="Gene3D" id="3.40.50.720">
    <property type="entry name" value="NAD(P)-binding Rossmann-like Domain"/>
    <property type="match status" value="1"/>
</dbReference>
<evidence type="ECO:0000256" key="1">
    <source>
        <dbReference type="ARBA" id="ARBA00001947"/>
    </source>
</evidence>
<evidence type="ECO:0000259" key="10">
    <source>
        <dbReference type="SMART" id="SM00829"/>
    </source>
</evidence>
<dbReference type="Proteomes" id="UP001186944">
    <property type="component" value="Unassembled WGS sequence"/>
</dbReference>
<feature type="domain" description="Enoyl reductase (ER)" evidence="10">
    <location>
        <begin position="21"/>
        <end position="326"/>
    </location>
</feature>
<sequence length="335" mass="36413">MIFVNQITEVLVAVQRVGICGTDLEIWQQAGYHGDPINHTVPGHECSGIVHKVGKDVTAIKKGDRVAVFPVIKCGTCNLCTNGHGDVILCNGFKCLSLTNYQYGGMMRYLVHPENLVFRIPDNVSFEEGAIVEPLSVTLRACMKANIRKGDNVLIGGAGPIGICAMLNAKQQGASNVCIVDKNELRLDLAKKMGATMTYRVPPSDDVSLATRDLIALMGRRPDHAIETTGVQYPINLCIDAVEKGGYVVLVGLAEQHVTINAVDVVMRDIKVCGCVGPVERFPEVIEMISNGQIDVKPLITHHFGLTEVQKAFELCERKEGMKIMIDCANDAITN</sequence>
<dbReference type="SUPFAM" id="SSF51735">
    <property type="entry name" value="NAD(P)-binding Rossmann-fold domains"/>
    <property type="match status" value="1"/>
</dbReference>
<dbReference type="SUPFAM" id="SSF50129">
    <property type="entry name" value="GroES-like"/>
    <property type="match status" value="1"/>
</dbReference>
<comment type="similarity">
    <text evidence="2 9">Belongs to the zinc-containing alcohol dehydrogenase family.</text>
</comment>
<evidence type="ECO:0000313" key="12">
    <source>
        <dbReference type="Proteomes" id="UP001186944"/>
    </source>
</evidence>
<keyword evidence="12" id="KW-1185">Reference proteome</keyword>
<dbReference type="PANTHER" id="PTHR43161">
    <property type="entry name" value="SORBITOL DEHYDROGENASE"/>
    <property type="match status" value="1"/>
</dbReference>
<protein>
    <recommendedName>
        <fullName evidence="7">Sorbitol dehydrogenase</fullName>
    </recommendedName>
    <alternativeName>
        <fullName evidence="8">Polyol dehydrogenase</fullName>
    </alternativeName>
</protein>
<keyword evidence="6" id="KW-0520">NAD</keyword>
<dbReference type="Gene3D" id="3.90.180.10">
    <property type="entry name" value="Medium-chain alcohol dehydrogenases, catalytic domain"/>
    <property type="match status" value="1"/>
</dbReference>
<dbReference type="Pfam" id="PF08240">
    <property type="entry name" value="ADH_N"/>
    <property type="match status" value="1"/>
</dbReference>
<accession>A0AA88Y5P0</accession>
<evidence type="ECO:0000256" key="6">
    <source>
        <dbReference type="ARBA" id="ARBA00023027"/>
    </source>
</evidence>
<dbReference type="PANTHER" id="PTHR43161:SF9">
    <property type="entry name" value="SORBITOL DEHYDROGENASE"/>
    <property type="match status" value="1"/>
</dbReference>